<dbReference type="Proteomes" id="UP000636800">
    <property type="component" value="Chromosome 6"/>
</dbReference>
<sequence>MLFLLISAVPFLLLLSKPLPLNGLPSWATDARLLPLALVEELILFSLTLVRNCRSIIAKIVAISSVMASKKKRSSQLENTEDSPKMSVLDLPELALECILGKLSPVGLCSMAGVCRCLRERCKSDYFWERHMREKWGRVIGPVAQRVWQRRLTSTKEPLLATKANPNRLLVTLSCVWPLSWFKLRLDGNSKHRSPWPDDSTMSCFCRSKGASSGSQLKFTIASMDM</sequence>
<dbReference type="SMART" id="SM00256">
    <property type="entry name" value="FBOX"/>
    <property type="match status" value="1"/>
</dbReference>
<protein>
    <recommendedName>
        <fullName evidence="2">F-box domain-containing protein</fullName>
    </recommendedName>
</protein>
<proteinExistence type="predicted"/>
<reference evidence="3 4" key="1">
    <citation type="journal article" date="2020" name="Nat. Food">
        <title>A phased Vanilla planifolia genome enables genetic improvement of flavour and production.</title>
        <authorList>
            <person name="Hasing T."/>
            <person name="Tang H."/>
            <person name="Brym M."/>
            <person name="Khazi F."/>
            <person name="Huang T."/>
            <person name="Chambers A.H."/>
        </authorList>
    </citation>
    <scope>NUCLEOTIDE SEQUENCE [LARGE SCALE GENOMIC DNA]</scope>
    <source>
        <tissue evidence="3">Leaf</tissue>
    </source>
</reference>
<dbReference type="InterPro" id="IPR036047">
    <property type="entry name" value="F-box-like_dom_sf"/>
</dbReference>
<evidence type="ECO:0000313" key="4">
    <source>
        <dbReference type="Proteomes" id="UP000636800"/>
    </source>
</evidence>
<dbReference type="Pfam" id="PF00646">
    <property type="entry name" value="F-box"/>
    <property type="match status" value="1"/>
</dbReference>
<feature type="signal peptide" evidence="1">
    <location>
        <begin position="1"/>
        <end position="23"/>
    </location>
</feature>
<dbReference type="InterPro" id="IPR001810">
    <property type="entry name" value="F-box_dom"/>
</dbReference>
<keyword evidence="1" id="KW-0732">Signal</keyword>
<feature type="chain" id="PRO_5032351786" description="F-box domain-containing protein" evidence="1">
    <location>
        <begin position="24"/>
        <end position="226"/>
    </location>
</feature>
<name>A0A835QQW8_VANPL</name>
<evidence type="ECO:0000256" key="1">
    <source>
        <dbReference type="SAM" id="SignalP"/>
    </source>
</evidence>
<comment type="caution">
    <text evidence="3">The sequence shown here is derived from an EMBL/GenBank/DDBJ whole genome shotgun (WGS) entry which is preliminary data.</text>
</comment>
<dbReference type="PANTHER" id="PTHR31482">
    <property type="entry name" value="ESTS AU081301(E20138)"/>
    <property type="match status" value="1"/>
</dbReference>
<evidence type="ECO:0000313" key="3">
    <source>
        <dbReference type="EMBL" id="KAG0477064.1"/>
    </source>
</evidence>
<keyword evidence="4" id="KW-1185">Reference proteome</keyword>
<feature type="domain" description="F-box" evidence="2">
    <location>
        <begin position="85"/>
        <end position="131"/>
    </location>
</feature>
<gene>
    <name evidence="3" type="ORF">HPP92_013905</name>
</gene>
<dbReference type="SUPFAM" id="SSF81383">
    <property type="entry name" value="F-box domain"/>
    <property type="match status" value="1"/>
</dbReference>
<dbReference type="Gene3D" id="1.20.1280.50">
    <property type="match status" value="1"/>
</dbReference>
<organism evidence="3 4">
    <name type="scientific">Vanilla planifolia</name>
    <name type="common">Vanilla</name>
    <dbReference type="NCBI Taxonomy" id="51239"/>
    <lineage>
        <taxon>Eukaryota</taxon>
        <taxon>Viridiplantae</taxon>
        <taxon>Streptophyta</taxon>
        <taxon>Embryophyta</taxon>
        <taxon>Tracheophyta</taxon>
        <taxon>Spermatophyta</taxon>
        <taxon>Magnoliopsida</taxon>
        <taxon>Liliopsida</taxon>
        <taxon>Asparagales</taxon>
        <taxon>Orchidaceae</taxon>
        <taxon>Vanilloideae</taxon>
        <taxon>Vanilleae</taxon>
        <taxon>Vanilla</taxon>
    </lineage>
</organism>
<dbReference type="AlphaFoldDB" id="A0A835QQW8"/>
<evidence type="ECO:0000259" key="2">
    <source>
        <dbReference type="PROSITE" id="PS50181"/>
    </source>
</evidence>
<dbReference type="PROSITE" id="PS50181">
    <property type="entry name" value="FBOX"/>
    <property type="match status" value="1"/>
</dbReference>
<dbReference type="PANTHER" id="PTHR31482:SF18">
    <property type="entry name" value="ESTS AU081301(E20138)"/>
    <property type="match status" value="1"/>
</dbReference>
<dbReference type="EMBL" id="JADCNL010000006">
    <property type="protein sequence ID" value="KAG0477064.1"/>
    <property type="molecule type" value="Genomic_DNA"/>
</dbReference>
<accession>A0A835QQW8</accession>